<comment type="caution">
    <text evidence="2">The sequence shown here is derived from an EMBL/GenBank/DDBJ whole genome shotgun (WGS) entry which is preliminary data.</text>
</comment>
<dbReference type="PANTHER" id="PTHR11177">
    <property type="entry name" value="CHITINASE"/>
    <property type="match status" value="1"/>
</dbReference>
<protein>
    <recommendedName>
        <fullName evidence="1">GH18 domain-containing protein</fullName>
    </recommendedName>
</protein>
<dbReference type="PANTHER" id="PTHR11177:SF317">
    <property type="entry name" value="CHITINASE 12-RELATED"/>
    <property type="match status" value="1"/>
</dbReference>
<dbReference type="GO" id="GO:0006032">
    <property type="term" value="P:chitin catabolic process"/>
    <property type="evidence" value="ECO:0007669"/>
    <property type="project" value="TreeGrafter"/>
</dbReference>
<gene>
    <name evidence="2" type="ORF">OKA104_LOCUS49198</name>
</gene>
<dbReference type="GO" id="GO:0005576">
    <property type="term" value="C:extracellular region"/>
    <property type="evidence" value="ECO:0007669"/>
    <property type="project" value="TreeGrafter"/>
</dbReference>
<reference evidence="2" key="1">
    <citation type="submission" date="2021-02" db="EMBL/GenBank/DDBJ databases">
        <authorList>
            <person name="Nowell W R."/>
        </authorList>
    </citation>
    <scope>NUCLEOTIDE SEQUENCE</scope>
</reference>
<accession>A0A820LK45</accession>
<dbReference type="EMBL" id="CAJOAY010022575">
    <property type="protein sequence ID" value="CAF4358609.1"/>
    <property type="molecule type" value="Genomic_DNA"/>
</dbReference>
<dbReference type="Gene3D" id="3.20.20.80">
    <property type="entry name" value="Glycosidases"/>
    <property type="match status" value="1"/>
</dbReference>
<name>A0A820LK45_9BILA</name>
<dbReference type="GO" id="GO:0008061">
    <property type="term" value="F:chitin binding"/>
    <property type="evidence" value="ECO:0007669"/>
    <property type="project" value="TreeGrafter"/>
</dbReference>
<proteinExistence type="predicted"/>
<organism evidence="2 3">
    <name type="scientific">Adineta steineri</name>
    <dbReference type="NCBI Taxonomy" id="433720"/>
    <lineage>
        <taxon>Eukaryota</taxon>
        <taxon>Metazoa</taxon>
        <taxon>Spiralia</taxon>
        <taxon>Gnathifera</taxon>
        <taxon>Rotifera</taxon>
        <taxon>Eurotatoria</taxon>
        <taxon>Bdelloidea</taxon>
        <taxon>Adinetida</taxon>
        <taxon>Adinetidae</taxon>
        <taxon>Adineta</taxon>
    </lineage>
</organism>
<dbReference type="GO" id="GO:0005975">
    <property type="term" value="P:carbohydrate metabolic process"/>
    <property type="evidence" value="ECO:0007669"/>
    <property type="project" value="InterPro"/>
</dbReference>
<dbReference type="AlphaFoldDB" id="A0A820LK45"/>
<evidence type="ECO:0000313" key="2">
    <source>
        <dbReference type="EMBL" id="CAF4358609.1"/>
    </source>
</evidence>
<feature type="domain" description="GH18" evidence="1">
    <location>
        <begin position="1"/>
        <end position="136"/>
    </location>
</feature>
<feature type="non-terminal residue" evidence="2">
    <location>
        <position position="1"/>
    </location>
</feature>
<dbReference type="Proteomes" id="UP000663881">
    <property type="component" value="Unassembled WGS sequence"/>
</dbReference>
<dbReference type="SUPFAM" id="SSF51445">
    <property type="entry name" value="(Trans)glycosidases"/>
    <property type="match status" value="1"/>
</dbReference>
<dbReference type="InterPro" id="IPR001223">
    <property type="entry name" value="Glyco_hydro18_cat"/>
</dbReference>
<evidence type="ECO:0000259" key="1">
    <source>
        <dbReference type="PROSITE" id="PS51910"/>
    </source>
</evidence>
<dbReference type="Pfam" id="PF00704">
    <property type="entry name" value="Glyco_hydro_18"/>
    <property type="match status" value="1"/>
</dbReference>
<dbReference type="InterPro" id="IPR050314">
    <property type="entry name" value="Glycosyl_Hydrlase_18"/>
</dbReference>
<sequence>LYRRINALKKRNPKLKTLLGVGGWNMKSYAFSVMVHSTERRRKFIFDTINFLHKHNFDGFEVDWEYPGMRGGQSDDKYYLTLFFQEFREAAIAQSIVTGQPRLLIAAAVAANQDIVSNGYEIDKISKVLDFINIMT</sequence>
<dbReference type="PROSITE" id="PS51910">
    <property type="entry name" value="GH18_2"/>
    <property type="match status" value="1"/>
</dbReference>
<evidence type="ECO:0000313" key="3">
    <source>
        <dbReference type="Proteomes" id="UP000663881"/>
    </source>
</evidence>
<dbReference type="InterPro" id="IPR017853">
    <property type="entry name" value="GH"/>
</dbReference>
<dbReference type="GO" id="GO:0004568">
    <property type="term" value="F:chitinase activity"/>
    <property type="evidence" value="ECO:0007669"/>
    <property type="project" value="TreeGrafter"/>
</dbReference>
<feature type="non-terminal residue" evidence="2">
    <location>
        <position position="136"/>
    </location>
</feature>